<reference evidence="1 2" key="1">
    <citation type="submission" date="2023-08" db="EMBL/GenBank/DDBJ databases">
        <title>A Necator americanus chromosomal reference genome.</title>
        <authorList>
            <person name="Ilik V."/>
            <person name="Petrzelkova K.J."/>
            <person name="Pardy F."/>
            <person name="Fuh T."/>
            <person name="Niatou-Singa F.S."/>
            <person name="Gouil Q."/>
            <person name="Baker L."/>
            <person name="Ritchie M.E."/>
            <person name="Jex A.R."/>
            <person name="Gazzola D."/>
            <person name="Li H."/>
            <person name="Toshio Fujiwara R."/>
            <person name="Zhan B."/>
            <person name="Aroian R.V."/>
            <person name="Pafco B."/>
            <person name="Schwarz E.M."/>
        </authorList>
    </citation>
    <scope>NUCLEOTIDE SEQUENCE [LARGE SCALE GENOMIC DNA]</scope>
    <source>
        <strain evidence="1 2">Aroian</strain>
        <tissue evidence="1">Whole animal</tissue>
    </source>
</reference>
<keyword evidence="2" id="KW-1185">Reference proteome</keyword>
<accession>A0ABR1D081</accession>
<dbReference type="PANTHER" id="PTHR14725">
    <property type="entry name" value="RIBOSOME-BINDING FACTOR A, MITOCHONDRIAL-RELATED"/>
    <property type="match status" value="1"/>
</dbReference>
<dbReference type="InterPro" id="IPR023799">
    <property type="entry name" value="RbfA_dom_sf"/>
</dbReference>
<dbReference type="Proteomes" id="UP001303046">
    <property type="component" value="Unassembled WGS sequence"/>
</dbReference>
<dbReference type="EMBL" id="JAVFWL010000003">
    <property type="protein sequence ID" value="KAK6743508.1"/>
    <property type="molecule type" value="Genomic_DNA"/>
</dbReference>
<dbReference type="PANTHER" id="PTHR14725:SF0">
    <property type="entry name" value="RIBOSOME-BINDING FACTOR A, MITOCHONDRIAL-RELATED"/>
    <property type="match status" value="1"/>
</dbReference>
<organism evidence="1 2">
    <name type="scientific">Necator americanus</name>
    <name type="common">Human hookworm</name>
    <dbReference type="NCBI Taxonomy" id="51031"/>
    <lineage>
        <taxon>Eukaryota</taxon>
        <taxon>Metazoa</taxon>
        <taxon>Ecdysozoa</taxon>
        <taxon>Nematoda</taxon>
        <taxon>Chromadorea</taxon>
        <taxon>Rhabditida</taxon>
        <taxon>Rhabditina</taxon>
        <taxon>Rhabditomorpha</taxon>
        <taxon>Strongyloidea</taxon>
        <taxon>Ancylostomatidae</taxon>
        <taxon>Bunostominae</taxon>
        <taxon>Necator</taxon>
    </lineage>
</organism>
<protein>
    <submittedName>
        <fullName evidence="1">Uncharacterized protein</fullName>
    </submittedName>
</protein>
<comment type="caution">
    <text evidence="1">The sequence shown here is derived from an EMBL/GenBank/DDBJ whole genome shotgun (WGS) entry which is preliminary data.</text>
</comment>
<evidence type="ECO:0000313" key="1">
    <source>
        <dbReference type="EMBL" id="KAK6743508.1"/>
    </source>
</evidence>
<sequence>MKDASSRVSKGFSTIDHIHTVSKLIEVHESTRCRSVSPSRLKKAFDSAETEAVVEPWTPGVPTQYIKVPEIQATATLVLKDKEIETILRAMAELLEGRGERELASSREKANLRRSPGDDLSMATANMICNCVMPRQEWRYNVAMGRNFQRVMGKKFGYDMGLEDRILLRSLGQRQRHLDQKKVTQLSTILGMKINEVASANEEVARLAVQFTKVKVNCSFTDVRVWWLCTGVNDEEIENTLNSQRYNLRKVLSDSIGVNCPELMFVPDRSELMLEEMDRLFRIADYGMDYRAVSHTGRILGNAETSKPGKWKPIPRKKSDAEIEKDKMTISTIGSKRHEARCNYLFGCARSSMVEMTLANDMGPSRTAADGW</sequence>
<dbReference type="SUPFAM" id="SSF89919">
    <property type="entry name" value="Ribosome-binding factor A, RbfA"/>
    <property type="match status" value="1"/>
</dbReference>
<dbReference type="InterPro" id="IPR015946">
    <property type="entry name" value="KH_dom-like_a/b"/>
</dbReference>
<gene>
    <name evidence="1" type="primary">Necator_chrIII.g11414</name>
    <name evidence="1" type="ORF">RB195_010649</name>
</gene>
<name>A0ABR1D081_NECAM</name>
<dbReference type="Gene3D" id="3.30.300.20">
    <property type="match status" value="1"/>
</dbReference>
<dbReference type="InterPro" id="IPR039212">
    <property type="entry name" value="RBFA_mitochondrial"/>
</dbReference>
<evidence type="ECO:0000313" key="2">
    <source>
        <dbReference type="Proteomes" id="UP001303046"/>
    </source>
</evidence>
<proteinExistence type="predicted"/>